<dbReference type="RefSeq" id="WP_220619992.1">
    <property type="nucleotide sequence ID" value="NZ_RKLR01000010.1"/>
</dbReference>
<dbReference type="AlphaFoldDB" id="A0AAW4PVQ9"/>
<dbReference type="EMBL" id="RKLR01000010">
    <property type="protein sequence ID" value="MBX0325128.1"/>
    <property type="molecule type" value="Genomic_DNA"/>
</dbReference>
<proteinExistence type="predicted"/>
<evidence type="ECO:0000259" key="5">
    <source>
        <dbReference type="Pfam" id="PF02384"/>
    </source>
</evidence>
<feature type="domain" description="Type II methyltransferase M.Eco57I C-terminal" evidence="6">
    <location>
        <begin position="654"/>
        <end position="886"/>
    </location>
</feature>
<keyword evidence="4" id="KW-0680">Restriction system</keyword>
<evidence type="ECO:0000256" key="1">
    <source>
        <dbReference type="ARBA" id="ARBA00022603"/>
    </source>
</evidence>
<keyword evidence="3" id="KW-0949">S-adenosyl-L-methionine</keyword>
<evidence type="ECO:0000256" key="3">
    <source>
        <dbReference type="ARBA" id="ARBA00022691"/>
    </source>
</evidence>
<dbReference type="PRINTS" id="PR00507">
    <property type="entry name" value="N12N6MTFRASE"/>
</dbReference>
<accession>A0AAW4PVQ9</accession>
<keyword evidence="1 7" id="KW-0489">Methyltransferase</keyword>
<evidence type="ECO:0000256" key="4">
    <source>
        <dbReference type="ARBA" id="ARBA00022747"/>
    </source>
</evidence>
<keyword evidence="8" id="KW-1185">Reference proteome</keyword>
<organism evidence="7 8">
    <name type="scientific">Haloarcula rubra</name>
    <dbReference type="NCBI Taxonomy" id="2487747"/>
    <lineage>
        <taxon>Archaea</taxon>
        <taxon>Methanobacteriati</taxon>
        <taxon>Methanobacteriota</taxon>
        <taxon>Stenosarchaea group</taxon>
        <taxon>Halobacteria</taxon>
        <taxon>Halobacteriales</taxon>
        <taxon>Haloarculaceae</taxon>
        <taxon>Haloarcula</taxon>
    </lineage>
</organism>
<dbReference type="InterPro" id="IPR054520">
    <property type="entry name" value="M_Eco57I_C"/>
</dbReference>
<dbReference type="Pfam" id="PF22837">
    <property type="entry name" value="M_Eco57I_C"/>
    <property type="match status" value="1"/>
</dbReference>
<name>A0AAW4PVQ9_9EURY</name>
<protein>
    <submittedName>
        <fullName evidence="7">N-6 DNA methylase</fullName>
    </submittedName>
</protein>
<dbReference type="Gene3D" id="3.40.50.150">
    <property type="entry name" value="Vaccinia Virus protein VP39"/>
    <property type="match status" value="1"/>
</dbReference>
<keyword evidence="2" id="KW-0808">Transferase</keyword>
<gene>
    <name evidence="7" type="ORF">EGH21_19050</name>
</gene>
<dbReference type="GO" id="GO:0032259">
    <property type="term" value="P:methylation"/>
    <property type="evidence" value="ECO:0007669"/>
    <property type="project" value="UniProtKB-KW"/>
</dbReference>
<dbReference type="InterPro" id="IPR050953">
    <property type="entry name" value="N4_N6_ade-DNA_methylase"/>
</dbReference>
<evidence type="ECO:0000256" key="2">
    <source>
        <dbReference type="ARBA" id="ARBA00022679"/>
    </source>
</evidence>
<dbReference type="PROSITE" id="PS00092">
    <property type="entry name" value="N6_MTASE"/>
    <property type="match status" value="1"/>
</dbReference>
<dbReference type="GO" id="GO:0009307">
    <property type="term" value="P:DNA restriction-modification system"/>
    <property type="evidence" value="ECO:0007669"/>
    <property type="project" value="UniProtKB-KW"/>
</dbReference>
<evidence type="ECO:0000313" key="8">
    <source>
        <dbReference type="Proteomes" id="UP001430377"/>
    </source>
</evidence>
<comment type="caution">
    <text evidence="7">The sequence shown here is derived from an EMBL/GenBank/DDBJ whole genome shotgun (WGS) entry which is preliminary data.</text>
</comment>
<dbReference type="GO" id="GO:0003677">
    <property type="term" value="F:DNA binding"/>
    <property type="evidence" value="ECO:0007669"/>
    <property type="project" value="InterPro"/>
</dbReference>
<dbReference type="PANTHER" id="PTHR33841:SF5">
    <property type="entry name" value="DNA METHYLASE (MODIFICATION METHYLASE) (METHYLTRANSFERASE)-RELATED"/>
    <property type="match status" value="1"/>
</dbReference>
<dbReference type="Pfam" id="PF02384">
    <property type="entry name" value="N6_Mtase"/>
    <property type="match status" value="1"/>
</dbReference>
<dbReference type="InterPro" id="IPR029063">
    <property type="entry name" value="SAM-dependent_MTases_sf"/>
</dbReference>
<reference evidence="7 8" key="1">
    <citation type="submission" date="2021-06" db="EMBL/GenBank/DDBJ databases">
        <title>Halomicroarcula sp. a new haloarchaeum isolated from saline soil.</title>
        <authorList>
            <person name="Duran-Viseras A."/>
            <person name="Sanchez-Porro C."/>
            <person name="Ventosa A."/>
        </authorList>
    </citation>
    <scope>NUCLEOTIDE SEQUENCE [LARGE SCALE GENOMIC DNA]</scope>
    <source>
        <strain evidence="7 8">F13</strain>
    </source>
</reference>
<dbReference type="PANTHER" id="PTHR33841">
    <property type="entry name" value="DNA METHYLTRANSFERASE YEEA-RELATED"/>
    <property type="match status" value="1"/>
</dbReference>
<evidence type="ECO:0000259" key="6">
    <source>
        <dbReference type="Pfam" id="PF22837"/>
    </source>
</evidence>
<evidence type="ECO:0000313" key="7">
    <source>
        <dbReference type="EMBL" id="MBX0325128.1"/>
    </source>
</evidence>
<dbReference type="InterPro" id="IPR002052">
    <property type="entry name" value="DNA_methylase_N6_adenine_CS"/>
</dbReference>
<dbReference type="GO" id="GO:0009007">
    <property type="term" value="F:site-specific DNA-methyltransferase (adenine-specific) activity"/>
    <property type="evidence" value="ECO:0007669"/>
    <property type="project" value="UniProtKB-EC"/>
</dbReference>
<dbReference type="SUPFAM" id="SSF53335">
    <property type="entry name" value="S-adenosyl-L-methionine-dependent methyltransferases"/>
    <property type="match status" value="1"/>
</dbReference>
<dbReference type="Proteomes" id="UP001430377">
    <property type="component" value="Unassembled WGS sequence"/>
</dbReference>
<dbReference type="InterPro" id="IPR003356">
    <property type="entry name" value="DNA_methylase_A-5"/>
</dbReference>
<dbReference type="GO" id="GO:0008170">
    <property type="term" value="F:N-methyltransferase activity"/>
    <property type="evidence" value="ECO:0007669"/>
    <property type="project" value="InterPro"/>
</dbReference>
<feature type="domain" description="DNA methylase adenine-specific" evidence="5">
    <location>
        <begin position="312"/>
        <end position="592"/>
    </location>
</feature>
<sequence>MSESPPEAEFHSIFFTRLRDYIHREDSPFNSVRIEENNDRGRADIFVDSDLTGSLVIEIKKDSVYPLNSDVIKQARDYADATGVDYFATCNSNDFFLFHYSGQIEIAEIPYYYLNMRDVDLYDQSLNDRIPTILNAVQYLTNRGELPKQGERDRVVGLLRSFHTSIWPTFQALAREKYGTDPTFTDKFDEWVLENDYSSLDKSEQFALAAKQYAYLISNKILFYEVVREQTPDPVETESGFALDSLVDGISESGVDRHIEQQFQEIQDEIDYEPVFDEDSSLFADYPHNAKTRKAIVDLLGSIEAKKISQIDEDLLGELYEELIPESERRDLGQFYTHPDIAEAICNWAIEPDSEDIPRVLDPASGSGTFTVEAYHRIQQVNPTATHQEIVDNIVAVDINRFPLHLTALNLSSRNIQKKTRELHTFNDSFFTLSPQDKRIPRSDDDGDELGNFDAAVANPPYIRQENLYPNKEHFRSHLKDFAGNNSKLYYSGRKSLSKKSDAYIYFITHAIQFLRDGGRLGFIVPTKWLITKYGESFQEFLYDQTKIHAVVGFSDRAFTALVDTVLLFVERCEDEQERQESVVDFIRVKEQLSPEDLSSIAGYQRSVPDDKLFDIEVSDEYRTVSVPQRHLEEQGGQKLGYYLYGPSPFIPLVNSKKMVELEEFAEVSFGNKTGNNGFFLLDEQEVSQWDIDERFLKPAIRSIRDMESLTLTETDQYLLDFSEYVKGVEAQRSGLRSNSNLAEEVKKQLREDGYNSTLRYLEHGEDEGVPEGRTVSEQNTPWFNLGELLVPEVLHPVFYNERVFTVDNIGGFAPTNAIQCIDVTRYEDVIQYILNSTVYKIMLELWGRHEGGGALQLLTYEVSSVPVPNPELMSDSQRERIKDAGQRMVRGETDARAELDRVILEFLELDMSPEELQAAHRGMMSQRIEGAANENVMIKDIDDFDDYNLDSLIPDYDPDNDDSMNTNLSDF</sequence>